<sequence>MRTRNIFNVRSHLSQIAKLRPRTYQYEPLPSSTSIRLLELTPSTDNKTIYCSLKAFELRDAPAFDALSYTWGFPLTPFSKSYPATSSKGWEKLPKPEISGRKRRYPIVCDGRTILVTANLRDALQMLNKSKVATKEITKQEYVWIDALCVDQENIAERNAQVANMAETFKAAQGVIVWLGKEDDFTADAIEVIEQISAIPETVWPSVGYTDFYKDDCYKKLQVRHLSYFNWLGFIAFVNRPWFKRAWVVQEIALAKSALLVCGHKVFPWDQLSKTLAFIKSTRWYHHLTTEKMRHIAALQKAPGAYKRLLSSSADIAMAAMYLDRTRTHIAASGRLALQSQNRQRKPSLRILLETHRYSKSTDARDKVYAFLGLADRRVAPFKALPNTLVPDYNMTVQELYLQVARAFLISYGDLRLLSHVQDQSLTRIPNLPSWVPDYSVGLQPYPLQFRGACNWSASGDVRWKQDIGSMERGRLHVQGYQLGIIDQISTLRDESKDATDPWASCVRIAFGLDDYYRSTRSETRQLSRVEVLWRTLITNSFSRHYPAPTHCGELFIDYIINLQIRHRLTPWSSDVEFQPHHSPISESTYPEWHALLASEPTGSPYGVQLYERRLSDVVANMFKGTYSPIGLAQLQHEFDIAGGSMRRLFKTENKYLGTGARSTQVGDELWVLAGAPVPFVLRHLPSGVHQVVGEAYVHSIMHGEATEMGLKLCSTVLE</sequence>
<name>A0ACC8EPB1_9PEZI</name>
<dbReference type="EMBL" id="KV748245">
    <property type="protein sequence ID" value="OCK88243.1"/>
    <property type="molecule type" value="Genomic_DNA"/>
</dbReference>
<gene>
    <name evidence="1" type="ORF">K441DRAFT_589700</name>
</gene>
<dbReference type="Proteomes" id="UP000250078">
    <property type="component" value="Unassembled WGS sequence"/>
</dbReference>
<evidence type="ECO:0000313" key="2">
    <source>
        <dbReference type="Proteomes" id="UP000250078"/>
    </source>
</evidence>
<reference evidence="1 2" key="1">
    <citation type="journal article" date="2016" name="Nat. Commun.">
        <title>Ectomycorrhizal ecology is imprinted in the genome of the dominant symbiotic fungus Cenococcum geophilum.</title>
        <authorList>
            <consortium name="DOE Joint Genome Institute"/>
            <person name="Peter M."/>
            <person name="Kohler A."/>
            <person name="Ohm R.A."/>
            <person name="Kuo A."/>
            <person name="Krutzmann J."/>
            <person name="Morin E."/>
            <person name="Arend M."/>
            <person name="Barry K.W."/>
            <person name="Binder M."/>
            <person name="Choi C."/>
            <person name="Clum A."/>
            <person name="Copeland A."/>
            <person name="Grisel N."/>
            <person name="Haridas S."/>
            <person name="Kipfer T."/>
            <person name="LaButti K."/>
            <person name="Lindquist E."/>
            <person name="Lipzen A."/>
            <person name="Maire R."/>
            <person name="Meier B."/>
            <person name="Mihaltcheva S."/>
            <person name="Molinier V."/>
            <person name="Murat C."/>
            <person name="Poggeler S."/>
            <person name="Quandt C.A."/>
            <person name="Sperisen C."/>
            <person name="Tritt A."/>
            <person name="Tisserant E."/>
            <person name="Crous P.W."/>
            <person name="Henrissat B."/>
            <person name="Nehls U."/>
            <person name="Egli S."/>
            <person name="Spatafora J.W."/>
            <person name="Grigoriev I.V."/>
            <person name="Martin F.M."/>
        </authorList>
    </citation>
    <scope>NUCLEOTIDE SEQUENCE [LARGE SCALE GENOMIC DNA]</scope>
    <source>
        <strain evidence="1 2">1.58</strain>
    </source>
</reference>
<evidence type="ECO:0000313" key="1">
    <source>
        <dbReference type="EMBL" id="OCK88243.1"/>
    </source>
</evidence>
<proteinExistence type="predicted"/>
<organism evidence="1 2">
    <name type="scientific">Cenococcum geophilum 1.58</name>
    <dbReference type="NCBI Taxonomy" id="794803"/>
    <lineage>
        <taxon>Eukaryota</taxon>
        <taxon>Fungi</taxon>
        <taxon>Dikarya</taxon>
        <taxon>Ascomycota</taxon>
        <taxon>Pezizomycotina</taxon>
        <taxon>Dothideomycetes</taxon>
        <taxon>Pleosporomycetidae</taxon>
        <taxon>Gloniales</taxon>
        <taxon>Gloniaceae</taxon>
        <taxon>Cenococcum</taxon>
    </lineage>
</organism>
<protein>
    <submittedName>
        <fullName evidence="1">Uncharacterized protein</fullName>
    </submittedName>
</protein>
<accession>A0ACC8EPB1</accession>
<keyword evidence="2" id="KW-1185">Reference proteome</keyword>